<feature type="repeat" description="TPR" evidence="1">
    <location>
        <begin position="258"/>
        <end position="291"/>
    </location>
</feature>
<accession>A0A229RMT7</accession>
<dbReference type="InterPro" id="IPR011990">
    <property type="entry name" value="TPR-like_helical_dom_sf"/>
</dbReference>
<dbReference type="Pfam" id="PF13181">
    <property type="entry name" value="TPR_8"/>
    <property type="match status" value="1"/>
</dbReference>
<dbReference type="Proteomes" id="UP000215563">
    <property type="component" value="Unassembled WGS sequence"/>
</dbReference>
<keyword evidence="1" id="KW-0802">TPR repeat</keyword>
<keyword evidence="3" id="KW-1185">Reference proteome</keyword>
<dbReference type="PROSITE" id="PS50005">
    <property type="entry name" value="TPR"/>
    <property type="match status" value="1"/>
</dbReference>
<proteinExistence type="predicted"/>
<reference evidence="2 3" key="1">
    <citation type="submission" date="2017-07" db="EMBL/GenBank/DDBJ databases">
        <title>Amycolatopsis alba DSM 44262 Genome sequencing and assembly.</title>
        <authorList>
            <person name="Kaur N."/>
            <person name="Mayilraj S."/>
        </authorList>
    </citation>
    <scope>NUCLEOTIDE SEQUENCE [LARGE SCALE GENOMIC DNA]</scope>
    <source>
        <strain evidence="2 3">DSM 44262</strain>
    </source>
</reference>
<comment type="caution">
    <text evidence="2">The sequence shown here is derived from an EMBL/GenBank/DDBJ whole genome shotgun (WGS) entry which is preliminary data.</text>
</comment>
<dbReference type="EMBL" id="NMQU01000068">
    <property type="protein sequence ID" value="OXM47957.1"/>
    <property type="molecule type" value="Genomic_DNA"/>
</dbReference>
<sequence>MADPGPASAKHAESTHARARYVAGRSVELPHFNTNPPPILRVLAVASHNRVDALSDTMADFPGDLAGDLWRRVAELVADPAELEPPERANASDLMLRLGYPKEAARVLGMDAADPTAHEFSRECAIAELTVFVRRRHDPAVLERRALELARDRSHGARVRMIAANYVVVRNGRRGADTPALHEAAELALAASGEWEADPFAENLAAQTVHRATAYVPFVRGDVDGALRALELAEAHQKTAEAEVTGPLRELAWIDHAFPLYETIAKTHLRSGDEEQAVEATARLVELSPNDQRTWAARGQALLAARRLGEAAEAFARAIPLGGLPVARAAYYLAWIHDELGDRERAAHYSSLSCRVDPTVPASAELAQRLSG</sequence>
<dbReference type="Gene3D" id="1.25.40.10">
    <property type="entry name" value="Tetratricopeptide repeat domain"/>
    <property type="match status" value="1"/>
</dbReference>
<protein>
    <submittedName>
        <fullName evidence="2">Tetratricopeptide repeat protein</fullName>
    </submittedName>
</protein>
<evidence type="ECO:0000256" key="1">
    <source>
        <dbReference type="PROSITE-ProRule" id="PRU00339"/>
    </source>
</evidence>
<evidence type="ECO:0000313" key="2">
    <source>
        <dbReference type="EMBL" id="OXM47957.1"/>
    </source>
</evidence>
<evidence type="ECO:0000313" key="3">
    <source>
        <dbReference type="Proteomes" id="UP000215563"/>
    </source>
</evidence>
<gene>
    <name evidence="2" type="ORF">CFP75_22930</name>
</gene>
<organism evidence="2 3">
    <name type="scientific">Amycolatopsis alba DSM 44262</name>
    <dbReference type="NCBI Taxonomy" id="1125972"/>
    <lineage>
        <taxon>Bacteria</taxon>
        <taxon>Bacillati</taxon>
        <taxon>Actinomycetota</taxon>
        <taxon>Actinomycetes</taxon>
        <taxon>Pseudonocardiales</taxon>
        <taxon>Pseudonocardiaceae</taxon>
        <taxon>Amycolatopsis</taxon>
    </lineage>
</organism>
<dbReference type="InterPro" id="IPR019734">
    <property type="entry name" value="TPR_rpt"/>
</dbReference>
<dbReference type="AlphaFoldDB" id="A0A229RMT7"/>
<dbReference type="SUPFAM" id="SSF48452">
    <property type="entry name" value="TPR-like"/>
    <property type="match status" value="1"/>
</dbReference>
<name>A0A229RMT7_AMYAL</name>